<protein>
    <submittedName>
        <fullName evidence="1">Archaeal/vacuolar-type H+-ATPase subunit I</fullName>
    </submittedName>
</protein>
<organism evidence="1">
    <name type="scientific">human gut metagenome</name>
    <dbReference type="NCBI Taxonomy" id="408170"/>
    <lineage>
        <taxon>unclassified sequences</taxon>
        <taxon>metagenomes</taxon>
        <taxon>organismal metagenomes</taxon>
    </lineage>
</organism>
<dbReference type="EMBL" id="AJWY01008819">
    <property type="protein sequence ID" value="EKC60138.1"/>
    <property type="molecule type" value="Genomic_DNA"/>
</dbReference>
<gene>
    <name evidence="1" type="ORF">LEA_13022</name>
</gene>
<comment type="caution">
    <text evidence="1">The sequence shown here is derived from an EMBL/GenBank/DDBJ whole genome shotgun (WGS) entry which is preliminary data.</text>
</comment>
<sequence length="41" mass="4841">MKPPTKLRNNRLFRPFEMFVNMYGLPSYTGIDPTPYVAITY</sequence>
<name>K1SRF6_9ZZZZ</name>
<reference evidence="1" key="1">
    <citation type="journal article" date="2013" name="Environ. Microbiol.">
        <title>Microbiota from the distal guts of lean and obese adolescents exhibit partial functional redundancy besides clear differences in community structure.</title>
        <authorList>
            <person name="Ferrer M."/>
            <person name="Ruiz A."/>
            <person name="Lanza F."/>
            <person name="Haange S.B."/>
            <person name="Oberbach A."/>
            <person name="Till H."/>
            <person name="Bargiela R."/>
            <person name="Campoy C."/>
            <person name="Segura M.T."/>
            <person name="Richter M."/>
            <person name="von Bergen M."/>
            <person name="Seifert J."/>
            <person name="Suarez A."/>
        </authorList>
    </citation>
    <scope>NUCLEOTIDE SEQUENCE</scope>
</reference>
<dbReference type="AlphaFoldDB" id="K1SRF6"/>
<proteinExistence type="predicted"/>
<feature type="non-terminal residue" evidence="1">
    <location>
        <position position="41"/>
    </location>
</feature>
<evidence type="ECO:0000313" key="1">
    <source>
        <dbReference type="EMBL" id="EKC60138.1"/>
    </source>
</evidence>
<accession>K1SRF6</accession>